<dbReference type="EMBL" id="CAACVG010011398">
    <property type="protein sequence ID" value="VEN58000.1"/>
    <property type="molecule type" value="Genomic_DNA"/>
</dbReference>
<keyword evidence="2" id="KW-0819">tRNA processing</keyword>
<dbReference type="PANTHER" id="PTHR20882">
    <property type="entry name" value="CYTOPLASMIC TRNA 2-THIOLATION PROTEIN 2"/>
    <property type="match status" value="1"/>
</dbReference>
<protein>
    <recommendedName>
        <fullName evidence="5">Cytoplasmic tRNA 2-thiolation protein 2</fullName>
    </recommendedName>
</protein>
<evidence type="ECO:0000256" key="2">
    <source>
        <dbReference type="ARBA" id="ARBA00022694"/>
    </source>
</evidence>
<gene>
    <name evidence="3" type="ORF">CALMAC_LOCUS16477</name>
</gene>
<accession>A0A653DCQ4</accession>
<evidence type="ECO:0000256" key="1">
    <source>
        <dbReference type="ARBA" id="ARBA00022490"/>
    </source>
</evidence>
<dbReference type="InterPro" id="IPR014729">
    <property type="entry name" value="Rossmann-like_a/b/a_fold"/>
</dbReference>
<dbReference type="GO" id="GO:0002143">
    <property type="term" value="P:tRNA wobble position uridine thiolation"/>
    <property type="evidence" value="ECO:0007669"/>
    <property type="project" value="TreeGrafter"/>
</dbReference>
<dbReference type="OrthoDB" id="25129at2759"/>
<dbReference type="Proteomes" id="UP000410492">
    <property type="component" value="Unassembled WGS sequence"/>
</dbReference>
<dbReference type="InterPro" id="IPR019407">
    <property type="entry name" value="CTU2"/>
</dbReference>
<proteinExistence type="predicted"/>
<sequence length="199" mass="22994">MLPEICRRDIDLTFHCIEQNTRPYLGILPHLVGAPFRIILLCCFHFQGFCDDRDTQVKILRPLYLFDSKEIEYYNKYNNITYVHARTDEVNTYSSIHTLMKKFVMDLQNNFPSTVTTVLKTGDKIERVKGKAICQLCKAPLCDNVPQLTSEESTKFSSLISNTKVDFTNLDFVDKPLDQTDERVFCLSCNELSKCLINS</sequence>
<dbReference type="PANTHER" id="PTHR20882:SF14">
    <property type="entry name" value="CYTOPLASMIC TRNA 2-THIOLATION PROTEIN 2"/>
    <property type="match status" value="1"/>
</dbReference>
<evidence type="ECO:0000313" key="3">
    <source>
        <dbReference type="EMBL" id="VEN58000.1"/>
    </source>
</evidence>
<dbReference type="GO" id="GO:0000049">
    <property type="term" value="F:tRNA binding"/>
    <property type="evidence" value="ECO:0007669"/>
    <property type="project" value="InterPro"/>
</dbReference>
<dbReference type="AlphaFoldDB" id="A0A653DCQ4"/>
<keyword evidence="4" id="KW-1185">Reference proteome</keyword>
<dbReference type="Gene3D" id="3.40.50.620">
    <property type="entry name" value="HUPs"/>
    <property type="match status" value="1"/>
</dbReference>
<keyword evidence="1" id="KW-0963">Cytoplasm</keyword>
<dbReference type="GO" id="GO:0005829">
    <property type="term" value="C:cytosol"/>
    <property type="evidence" value="ECO:0007669"/>
    <property type="project" value="TreeGrafter"/>
</dbReference>
<evidence type="ECO:0000313" key="4">
    <source>
        <dbReference type="Proteomes" id="UP000410492"/>
    </source>
</evidence>
<name>A0A653DCQ4_CALMS</name>
<dbReference type="Pfam" id="PF10288">
    <property type="entry name" value="CTU2"/>
    <property type="match status" value="1"/>
</dbReference>
<dbReference type="GO" id="GO:0016783">
    <property type="term" value="F:sulfurtransferase activity"/>
    <property type="evidence" value="ECO:0007669"/>
    <property type="project" value="TreeGrafter"/>
</dbReference>
<reference evidence="3 4" key="1">
    <citation type="submission" date="2019-01" db="EMBL/GenBank/DDBJ databases">
        <authorList>
            <person name="Sayadi A."/>
        </authorList>
    </citation>
    <scope>NUCLEOTIDE SEQUENCE [LARGE SCALE GENOMIC DNA]</scope>
</reference>
<evidence type="ECO:0008006" key="5">
    <source>
        <dbReference type="Google" id="ProtNLM"/>
    </source>
</evidence>
<organism evidence="3 4">
    <name type="scientific">Callosobruchus maculatus</name>
    <name type="common">Southern cowpea weevil</name>
    <name type="synonym">Pulse bruchid</name>
    <dbReference type="NCBI Taxonomy" id="64391"/>
    <lineage>
        <taxon>Eukaryota</taxon>
        <taxon>Metazoa</taxon>
        <taxon>Ecdysozoa</taxon>
        <taxon>Arthropoda</taxon>
        <taxon>Hexapoda</taxon>
        <taxon>Insecta</taxon>
        <taxon>Pterygota</taxon>
        <taxon>Neoptera</taxon>
        <taxon>Endopterygota</taxon>
        <taxon>Coleoptera</taxon>
        <taxon>Polyphaga</taxon>
        <taxon>Cucujiformia</taxon>
        <taxon>Chrysomeloidea</taxon>
        <taxon>Chrysomelidae</taxon>
        <taxon>Bruchinae</taxon>
        <taxon>Bruchini</taxon>
        <taxon>Callosobruchus</taxon>
    </lineage>
</organism>